<dbReference type="Proteomes" id="UP000242180">
    <property type="component" value="Unassembled WGS sequence"/>
</dbReference>
<dbReference type="STRING" id="13706.A0A1X2H3H9"/>
<protein>
    <submittedName>
        <fullName evidence="1">Uncharacterized protein</fullName>
    </submittedName>
</protein>
<dbReference type="EMBL" id="MCGN01000010">
    <property type="protein sequence ID" value="ORY91928.1"/>
    <property type="molecule type" value="Genomic_DNA"/>
</dbReference>
<proteinExistence type="predicted"/>
<dbReference type="InParanoid" id="A0A1X2H3H9"/>
<dbReference type="OrthoDB" id="17687at2759"/>
<evidence type="ECO:0000313" key="2">
    <source>
        <dbReference type="Proteomes" id="UP000242180"/>
    </source>
</evidence>
<sequence length="96" mass="11180">MYFLSLANLLPSLNVLDETEKEEFVATKINSIVTRRDAGTDEISTDEKVRSASRSFRQTFDVPVTERLVNCNSSFWKKKKKKEKMKYLIPVDFRSI</sequence>
<accession>A0A1X2H3H9</accession>
<name>A0A1X2H3H9_SYNRA</name>
<comment type="caution">
    <text evidence="1">The sequence shown here is derived from an EMBL/GenBank/DDBJ whole genome shotgun (WGS) entry which is preliminary data.</text>
</comment>
<organism evidence="1 2">
    <name type="scientific">Syncephalastrum racemosum</name>
    <name type="common">Filamentous fungus</name>
    <dbReference type="NCBI Taxonomy" id="13706"/>
    <lineage>
        <taxon>Eukaryota</taxon>
        <taxon>Fungi</taxon>
        <taxon>Fungi incertae sedis</taxon>
        <taxon>Mucoromycota</taxon>
        <taxon>Mucoromycotina</taxon>
        <taxon>Mucoromycetes</taxon>
        <taxon>Mucorales</taxon>
        <taxon>Syncephalastraceae</taxon>
        <taxon>Syncephalastrum</taxon>
    </lineage>
</organism>
<keyword evidence="2" id="KW-1185">Reference proteome</keyword>
<gene>
    <name evidence="1" type="ORF">BCR43DRAFT_446009</name>
</gene>
<reference evidence="1 2" key="1">
    <citation type="submission" date="2016-07" db="EMBL/GenBank/DDBJ databases">
        <title>Pervasive Adenine N6-methylation of Active Genes in Fungi.</title>
        <authorList>
            <consortium name="DOE Joint Genome Institute"/>
            <person name="Mondo S.J."/>
            <person name="Dannebaum R.O."/>
            <person name="Kuo R.C."/>
            <person name="Labutti K."/>
            <person name="Haridas S."/>
            <person name="Kuo A."/>
            <person name="Salamov A."/>
            <person name="Ahrendt S.R."/>
            <person name="Lipzen A."/>
            <person name="Sullivan W."/>
            <person name="Andreopoulos W.B."/>
            <person name="Clum A."/>
            <person name="Lindquist E."/>
            <person name="Daum C."/>
            <person name="Ramamoorthy G.K."/>
            <person name="Gryganskyi A."/>
            <person name="Culley D."/>
            <person name="Magnuson J.K."/>
            <person name="James T.Y."/>
            <person name="O'Malley M.A."/>
            <person name="Stajich J.E."/>
            <person name="Spatafora J.W."/>
            <person name="Visel A."/>
            <person name="Grigoriev I.V."/>
        </authorList>
    </citation>
    <scope>NUCLEOTIDE SEQUENCE [LARGE SCALE GENOMIC DNA]</scope>
    <source>
        <strain evidence="1 2">NRRL 2496</strain>
    </source>
</reference>
<evidence type="ECO:0000313" key="1">
    <source>
        <dbReference type="EMBL" id="ORY91928.1"/>
    </source>
</evidence>
<dbReference type="AlphaFoldDB" id="A0A1X2H3H9"/>